<accession>A0AAD4Z753</accession>
<dbReference type="InterPro" id="IPR044730">
    <property type="entry name" value="RNase_H-like_dom_plant"/>
</dbReference>
<dbReference type="InterPro" id="IPR036397">
    <property type="entry name" value="RNaseH_sf"/>
</dbReference>
<name>A0AAD4Z753_PRUDU</name>
<dbReference type="PANTHER" id="PTHR47723">
    <property type="entry name" value="OS05G0353850 PROTEIN"/>
    <property type="match status" value="1"/>
</dbReference>
<comment type="caution">
    <text evidence="2">The sequence shown here is derived from an EMBL/GenBank/DDBJ whole genome shotgun (WGS) entry which is preliminary data.</text>
</comment>
<sequence length="180" mass="20006">MFVFTCWLRWEPPRSGWVKLNVDGTCMIASGKIGAGGVLRDCFGEWCGGFAVNLGKGHILDAEIWGLFFGLRLAVANGFTKILIEMDSQIAVNLFQQRDSLCFHPLAALLSTCGKMLRHFESWNIQHIFRENNGLADCLARWSHNLDLDIQFFVYAPIWASSALADDLLGVAQGHLICTG</sequence>
<dbReference type="AlphaFoldDB" id="A0AAD4Z753"/>
<evidence type="ECO:0000259" key="1">
    <source>
        <dbReference type="Pfam" id="PF13456"/>
    </source>
</evidence>
<dbReference type="InterPro" id="IPR053151">
    <property type="entry name" value="RNase_H-like"/>
</dbReference>
<reference evidence="2 3" key="1">
    <citation type="journal article" date="2022" name="G3 (Bethesda)">
        <title>Whole-genome sequence and methylome profiling of the almond [Prunus dulcis (Mill.) D.A. Webb] cultivar 'Nonpareil'.</title>
        <authorList>
            <person name="D'Amico-Willman K.M."/>
            <person name="Ouma W.Z."/>
            <person name="Meulia T."/>
            <person name="Sideli G.M."/>
            <person name="Gradziel T.M."/>
            <person name="Fresnedo-Ramirez J."/>
        </authorList>
    </citation>
    <scope>NUCLEOTIDE SEQUENCE [LARGE SCALE GENOMIC DNA]</scope>
    <source>
        <strain evidence="2">Clone GOH B32 T37-40</strain>
    </source>
</reference>
<dbReference type="CDD" id="cd06222">
    <property type="entry name" value="RNase_H_like"/>
    <property type="match status" value="1"/>
</dbReference>
<feature type="domain" description="RNase H type-1" evidence="1">
    <location>
        <begin position="21"/>
        <end position="142"/>
    </location>
</feature>
<dbReference type="Pfam" id="PF13456">
    <property type="entry name" value="RVT_3"/>
    <property type="match status" value="1"/>
</dbReference>
<dbReference type="GO" id="GO:0003676">
    <property type="term" value="F:nucleic acid binding"/>
    <property type="evidence" value="ECO:0007669"/>
    <property type="project" value="InterPro"/>
</dbReference>
<dbReference type="Gene3D" id="3.30.420.10">
    <property type="entry name" value="Ribonuclease H-like superfamily/Ribonuclease H"/>
    <property type="match status" value="1"/>
</dbReference>
<dbReference type="GO" id="GO:0004523">
    <property type="term" value="F:RNA-DNA hybrid ribonuclease activity"/>
    <property type="evidence" value="ECO:0007669"/>
    <property type="project" value="InterPro"/>
</dbReference>
<dbReference type="PANTHER" id="PTHR47723:SF19">
    <property type="entry name" value="POLYNUCLEOTIDYL TRANSFERASE, RIBONUCLEASE H-LIKE SUPERFAMILY PROTEIN"/>
    <property type="match status" value="1"/>
</dbReference>
<dbReference type="InterPro" id="IPR012337">
    <property type="entry name" value="RNaseH-like_sf"/>
</dbReference>
<evidence type="ECO:0000313" key="2">
    <source>
        <dbReference type="EMBL" id="KAI5334403.1"/>
    </source>
</evidence>
<gene>
    <name evidence="2" type="ORF">L3X38_024536</name>
</gene>
<dbReference type="InterPro" id="IPR002156">
    <property type="entry name" value="RNaseH_domain"/>
</dbReference>
<organism evidence="2 3">
    <name type="scientific">Prunus dulcis</name>
    <name type="common">Almond</name>
    <name type="synonym">Amygdalus dulcis</name>
    <dbReference type="NCBI Taxonomy" id="3755"/>
    <lineage>
        <taxon>Eukaryota</taxon>
        <taxon>Viridiplantae</taxon>
        <taxon>Streptophyta</taxon>
        <taxon>Embryophyta</taxon>
        <taxon>Tracheophyta</taxon>
        <taxon>Spermatophyta</taxon>
        <taxon>Magnoliopsida</taxon>
        <taxon>eudicotyledons</taxon>
        <taxon>Gunneridae</taxon>
        <taxon>Pentapetalae</taxon>
        <taxon>rosids</taxon>
        <taxon>fabids</taxon>
        <taxon>Rosales</taxon>
        <taxon>Rosaceae</taxon>
        <taxon>Amygdaloideae</taxon>
        <taxon>Amygdaleae</taxon>
        <taxon>Prunus</taxon>
    </lineage>
</organism>
<keyword evidence="3" id="KW-1185">Reference proteome</keyword>
<dbReference type="EMBL" id="JAJFAZ020000004">
    <property type="protein sequence ID" value="KAI5334403.1"/>
    <property type="molecule type" value="Genomic_DNA"/>
</dbReference>
<dbReference type="SUPFAM" id="SSF53098">
    <property type="entry name" value="Ribonuclease H-like"/>
    <property type="match status" value="1"/>
</dbReference>
<protein>
    <recommendedName>
        <fullName evidence="1">RNase H type-1 domain-containing protein</fullName>
    </recommendedName>
</protein>
<evidence type="ECO:0000313" key="3">
    <source>
        <dbReference type="Proteomes" id="UP001054821"/>
    </source>
</evidence>
<dbReference type="Proteomes" id="UP001054821">
    <property type="component" value="Chromosome 4"/>
</dbReference>
<proteinExistence type="predicted"/>